<keyword evidence="4" id="KW-1003">Cell membrane</keyword>
<keyword evidence="8" id="KW-0406">Ion transport</keyword>
<dbReference type="GO" id="GO:0016887">
    <property type="term" value="F:ATP hydrolysis activity"/>
    <property type="evidence" value="ECO:0007669"/>
    <property type="project" value="InterPro"/>
</dbReference>
<dbReference type="GO" id="GO:0015413">
    <property type="term" value="F:ABC-type nickel transporter activity"/>
    <property type="evidence" value="ECO:0007669"/>
    <property type="project" value="UniProtKB-EC"/>
</dbReference>
<evidence type="ECO:0000256" key="6">
    <source>
        <dbReference type="ARBA" id="ARBA00022840"/>
    </source>
</evidence>
<dbReference type="InterPro" id="IPR027417">
    <property type="entry name" value="P-loop_NTPase"/>
</dbReference>
<dbReference type="PANTHER" id="PTHR43297:SF13">
    <property type="entry name" value="NICKEL ABC TRANSPORTER, ATP-BINDING PROTEIN"/>
    <property type="match status" value="1"/>
</dbReference>
<accession>A0A1R3WW67</accession>
<gene>
    <name evidence="15" type="ORF">SAMN05421849_1774</name>
</gene>
<dbReference type="Pfam" id="PF00005">
    <property type="entry name" value="ABC_tran"/>
    <property type="match status" value="1"/>
</dbReference>
<dbReference type="SMART" id="SM00382">
    <property type="entry name" value="AAA"/>
    <property type="match status" value="1"/>
</dbReference>
<keyword evidence="6 15" id="KW-0067">ATP-binding</keyword>
<keyword evidence="16" id="KW-1185">Reference proteome</keyword>
<dbReference type="Proteomes" id="UP000192455">
    <property type="component" value="Unassembled WGS sequence"/>
</dbReference>
<evidence type="ECO:0000256" key="9">
    <source>
        <dbReference type="ARBA" id="ARBA00023136"/>
    </source>
</evidence>
<proteinExistence type="inferred from homology"/>
<dbReference type="PROSITE" id="PS50893">
    <property type="entry name" value="ABC_TRANSPORTER_2"/>
    <property type="match status" value="1"/>
</dbReference>
<dbReference type="GO" id="GO:0005886">
    <property type="term" value="C:plasma membrane"/>
    <property type="evidence" value="ECO:0007669"/>
    <property type="project" value="UniProtKB-SubCell"/>
</dbReference>
<comment type="similarity">
    <text evidence="2">Belongs to the ABC transporter superfamily.</text>
</comment>
<dbReference type="GO" id="GO:0005524">
    <property type="term" value="F:ATP binding"/>
    <property type="evidence" value="ECO:0007669"/>
    <property type="project" value="UniProtKB-KW"/>
</dbReference>
<evidence type="ECO:0000256" key="8">
    <source>
        <dbReference type="ARBA" id="ARBA00023065"/>
    </source>
</evidence>
<evidence type="ECO:0000256" key="7">
    <source>
        <dbReference type="ARBA" id="ARBA00022967"/>
    </source>
</evidence>
<evidence type="ECO:0000256" key="11">
    <source>
        <dbReference type="ARBA" id="ARBA00039098"/>
    </source>
</evidence>
<evidence type="ECO:0000313" key="16">
    <source>
        <dbReference type="Proteomes" id="UP000192455"/>
    </source>
</evidence>
<sequence length="261" mass="27830">MTKLLEVRDLSVAFYRYRAFFKRDEITRLDGLSFTLEPGEVMAVIGSSGAGKSLLALALLGLLPPNAGQTGTIRFRGRDMDAAGLARLRVREIGLVPQQVSHLDPLARTGAQIGRAAARASVVPRISERLVAVGLQESAARLYPHQLSGGMARRVMICAAELGSASILVADEPTAGLDPANRDIVLSRLRARADRGSAVLLISHDLVSVLPFADRVLLLEDGVMRGEEPAARFSTAGARALSDYASALWRALPQNGFAGHA</sequence>
<dbReference type="InterPro" id="IPR050388">
    <property type="entry name" value="ABC_Ni/Peptide_Import"/>
</dbReference>
<evidence type="ECO:0000256" key="3">
    <source>
        <dbReference type="ARBA" id="ARBA00022448"/>
    </source>
</evidence>
<keyword evidence="3" id="KW-0813">Transport</keyword>
<feature type="domain" description="ABC transporter" evidence="14">
    <location>
        <begin position="7"/>
        <end position="246"/>
    </location>
</feature>
<evidence type="ECO:0000256" key="2">
    <source>
        <dbReference type="ARBA" id="ARBA00005417"/>
    </source>
</evidence>
<keyword evidence="5" id="KW-0547">Nucleotide-binding</keyword>
<comment type="catalytic activity">
    <reaction evidence="13">
        <text>Ni(2+)(out) + ATP + H2O = Ni(2+)(in) + ADP + phosphate + H(+)</text>
        <dbReference type="Rhea" id="RHEA:15557"/>
        <dbReference type="ChEBI" id="CHEBI:15377"/>
        <dbReference type="ChEBI" id="CHEBI:15378"/>
        <dbReference type="ChEBI" id="CHEBI:30616"/>
        <dbReference type="ChEBI" id="CHEBI:43474"/>
        <dbReference type="ChEBI" id="CHEBI:49786"/>
        <dbReference type="ChEBI" id="CHEBI:456216"/>
        <dbReference type="EC" id="7.2.2.11"/>
    </reaction>
    <physiologicalReaction direction="left-to-right" evidence="13">
        <dbReference type="Rhea" id="RHEA:15558"/>
    </physiologicalReaction>
</comment>
<evidence type="ECO:0000256" key="5">
    <source>
        <dbReference type="ARBA" id="ARBA00022741"/>
    </source>
</evidence>
<keyword evidence="7" id="KW-1278">Translocase</keyword>
<dbReference type="AlphaFoldDB" id="A0A1R3WW67"/>
<dbReference type="RefSeq" id="WP_083946123.1">
    <property type="nucleotide sequence ID" value="NZ_FTPS01000001.1"/>
</dbReference>
<dbReference type="EMBL" id="FTPS01000001">
    <property type="protein sequence ID" value="SIT82780.1"/>
    <property type="molecule type" value="Genomic_DNA"/>
</dbReference>
<dbReference type="Gene3D" id="3.40.50.300">
    <property type="entry name" value="P-loop containing nucleotide triphosphate hydrolases"/>
    <property type="match status" value="1"/>
</dbReference>
<keyword evidence="9" id="KW-0472">Membrane</keyword>
<dbReference type="PANTHER" id="PTHR43297">
    <property type="entry name" value="OLIGOPEPTIDE TRANSPORT ATP-BINDING PROTEIN APPD"/>
    <property type="match status" value="1"/>
</dbReference>
<name>A0A1R3WW67_9RHOB</name>
<comment type="subcellular location">
    <subcellularLocation>
        <location evidence="1">Cell inner membrane</location>
        <topology evidence="1">Peripheral membrane protein</topology>
    </subcellularLocation>
</comment>
<evidence type="ECO:0000256" key="12">
    <source>
        <dbReference type="ARBA" id="ARBA00044143"/>
    </source>
</evidence>
<dbReference type="STRING" id="515897.SAMN05421849_1774"/>
<protein>
    <recommendedName>
        <fullName evidence="12">Nickel import system ATP-binding protein NikD</fullName>
        <ecNumber evidence="11">7.2.2.11</ecNumber>
    </recommendedName>
</protein>
<dbReference type="InterPro" id="IPR003593">
    <property type="entry name" value="AAA+_ATPase"/>
</dbReference>
<comment type="subunit">
    <text evidence="10">The complex is composed of two ATP-binding proteins (NikD and NikE), two transmembrane proteins (NikB and NikC) and a solute-binding protein (NikA).</text>
</comment>
<dbReference type="EC" id="7.2.2.11" evidence="11"/>
<evidence type="ECO:0000256" key="13">
    <source>
        <dbReference type="ARBA" id="ARBA00048610"/>
    </source>
</evidence>
<dbReference type="SUPFAM" id="SSF52540">
    <property type="entry name" value="P-loop containing nucleoside triphosphate hydrolases"/>
    <property type="match status" value="1"/>
</dbReference>
<evidence type="ECO:0000259" key="14">
    <source>
        <dbReference type="PROSITE" id="PS50893"/>
    </source>
</evidence>
<dbReference type="InterPro" id="IPR003439">
    <property type="entry name" value="ABC_transporter-like_ATP-bd"/>
</dbReference>
<evidence type="ECO:0000256" key="10">
    <source>
        <dbReference type="ARBA" id="ARBA00038669"/>
    </source>
</evidence>
<dbReference type="OrthoDB" id="7374568at2"/>
<organism evidence="15 16">
    <name type="scientific">Pontibaca methylaminivorans</name>
    <dbReference type="NCBI Taxonomy" id="515897"/>
    <lineage>
        <taxon>Bacteria</taxon>
        <taxon>Pseudomonadati</taxon>
        <taxon>Pseudomonadota</taxon>
        <taxon>Alphaproteobacteria</taxon>
        <taxon>Rhodobacterales</taxon>
        <taxon>Roseobacteraceae</taxon>
        <taxon>Pontibaca</taxon>
    </lineage>
</organism>
<reference evidence="15 16" key="1">
    <citation type="submission" date="2017-01" db="EMBL/GenBank/DDBJ databases">
        <authorList>
            <person name="Mah S.A."/>
            <person name="Swanson W.J."/>
            <person name="Moy G.W."/>
            <person name="Vacquier V.D."/>
        </authorList>
    </citation>
    <scope>NUCLEOTIDE SEQUENCE [LARGE SCALE GENOMIC DNA]</scope>
    <source>
        <strain evidence="15 16">DSM 21219</strain>
    </source>
</reference>
<evidence type="ECO:0000256" key="1">
    <source>
        <dbReference type="ARBA" id="ARBA00004417"/>
    </source>
</evidence>
<evidence type="ECO:0000256" key="4">
    <source>
        <dbReference type="ARBA" id="ARBA00022475"/>
    </source>
</evidence>
<evidence type="ECO:0000313" key="15">
    <source>
        <dbReference type="EMBL" id="SIT82780.1"/>
    </source>
</evidence>